<dbReference type="EMBL" id="OX458932">
    <property type="protein sequence ID" value="CAI9086002.1"/>
    <property type="molecule type" value="Genomic_DNA"/>
</dbReference>
<protein>
    <submittedName>
        <fullName evidence="1">Uncharacterized protein</fullName>
    </submittedName>
</protein>
<evidence type="ECO:0000313" key="1">
    <source>
        <dbReference type="EMBL" id="CAI9086002.1"/>
    </source>
</evidence>
<dbReference type="Proteomes" id="UP001161497">
    <property type="component" value="Chromosome"/>
</dbReference>
<evidence type="ECO:0000313" key="2">
    <source>
        <dbReference type="Proteomes" id="UP001161497"/>
    </source>
</evidence>
<keyword evidence="2" id="KW-1185">Reference proteome</keyword>
<sequence>MLLLGAFFVVMFPLLTLKSNLFTFAFKKGIFLSSVIQEPLFFLTKDIKIYQYLKNKNHI</sequence>
<organism evidence="1 2">
    <name type="scientific">Candidatus Methylacidiphilum fumarolicum</name>
    <dbReference type="NCBI Taxonomy" id="591154"/>
    <lineage>
        <taxon>Bacteria</taxon>
        <taxon>Pseudomonadati</taxon>
        <taxon>Verrucomicrobiota</taxon>
        <taxon>Methylacidiphilae</taxon>
        <taxon>Methylacidiphilales</taxon>
        <taxon>Methylacidiphilaceae</taxon>
        <taxon>Methylacidiphilum (ex Ratnadevi et al. 2023)</taxon>
    </lineage>
</organism>
<accession>A0ABM9IE76</accession>
<gene>
    <name evidence="1" type="ORF">MFUM_1671</name>
</gene>
<name>A0ABM9IE76_9BACT</name>
<proteinExistence type="predicted"/>
<reference evidence="1" key="1">
    <citation type="submission" date="2023-03" db="EMBL/GenBank/DDBJ databases">
        <authorList>
            <person name="Cremers G."/>
            <person name="Picone N."/>
        </authorList>
    </citation>
    <scope>NUCLEOTIDE SEQUENCE</scope>
    <source>
        <strain evidence="1">Sample_alias</strain>
    </source>
</reference>